<dbReference type="EMBL" id="JAWJAC010000005">
    <property type="protein sequence ID" value="MDV2862687.1"/>
    <property type="molecule type" value="Genomic_DNA"/>
</dbReference>
<dbReference type="RefSeq" id="WP_309295216.1">
    <property type="nucleotide sequence ID" value="NZ_JAWJAC010000005.1"/>
</dbReference>
<dbReference type="SFLD" id="SFLDS00003">
    <property type="entry name" value="Haloacid_Dehalogenase"/>
    <property type="match status" value="1"/>
</dbReference>
<dbReference type="SUPFAM" id="SSF56784">
    <property type="entry name" value="HAD-like"/>
    <property type="match status" value="1"/>
</dbReference>
<dbReference type="SFLD" id="SFLDG01135">
    <property type="entry name" value="C1.5.6:_HAD__Beta-PGM__Phospha"/>
    <property type="match status" value="1"/>
</dbReference>
<dbReference type="Gene3D" id="1.10.150.240">
    <property type="entry name" value="Putative phosphatase, domain 2"/>
    <property type="match status" value="1"/>
</dbReference>
<dbReference type="PANTHER" id="PTHR43481:SF4">
    <property type="entry name" value="GLYCEROL-1-PHOSPHATE PHOSPHOHYDROLASE 1-RELATED"/>
    <property type="match status" value="1"/>
</dbReference>
<dbReference type="PRINTS" id="PR00413">
    <property type="entry name" value="HADHALOGNASE"/>
</dbReference>
<dbReference type="InterPro" id="IPR006439">
    <property type="entry name" value="HAD-SF_hydro_IA"/>
</dbReference>
<proteinExistence type="predicted"/>
<dbReference type="GO" id="GO:0043136">
    <property type="term" value="F:sn-glycerol 3-phosphatase activity"/>
    <property type="evidence" value="ECO:0007669"/>
    <property type="project" value="TreeGrafter"/>
</dbReference>
<protein>
    <submittedName>
        <fullName evidence="2">Sugar phosphatase</fullName>
        <ecNumber evidence="2">3.1.3.23</ecNumber>
    </submittedName>
</protein>
<keyword evidence="1" id="KW-0479">Metal-binding</keyword>
<dbReference type="Pfam" id="PF00702">
    <property type="entry name" value="Hydrolase"/>
    <property type="match status" value="1"/>
</dbReference>
<dbReference type="InterPro" id="IPR023198">
    <property type="entry name" value="PGP-like_dom2"/>
</dbReference>
<evidence type="ECO:0000313" key="3">
    <source>
        <dbReference type="Proteomes" id="UP001286589"/>
    </source>
</evidence>
<gene>
    <name evidence="2" type="ORF">R0H02_09485</name>
</gene>
<dbReference type="GO" id="GO:0050308">
    <property type="term" value="F:sugar-phosphatase activity"/>
    <property type="evidence" value="ECO:0007669"/>
    <property type="project" value="UniProtKB-EC"/>
</dbReference>
<dbReference type="NCBIfam" id="TIGR01509">
    <property type="entry name" value="HAD-SF-IA-v3"/>
    <property type="match status" value="1"/>
</dbReference>
<dbReference type="PANTHER" id="PTHR43481">
    <property type="entry name" value="FRUCTOSE-1-PHOSPHATE PHOSPHATASE"/>
    <property type="match status" value="1"/>
</dbReference>
<keyword evidence="3" id="KW-1185">Reference proteome</keyword>
<dbReference type="AlphaFoldDB" id="A0AB35RN54"/>
<dbReference type="PROSITE" id="PS01228">
    <property type="entry name" value="COF_1"/>
    <property type="match status" value="1"/>
</dbReference>
<dbReference type="InterPro" id="IPR023214">
    <property type="entry name" value="HAD_sf"/>
</dbReference>
<name>A0AB35RN54_9ENTR</name>
<dbReference type="SFLD" id="SFLDG01129">
    <property type="entry name" value="C1.5:_HAD__Beta-PGM__Phosphata"/>
    <property type="match status" value="1"/>
</dbReference>
<dbReference type="NCBIfam" id="NF008610">
    <property type="entry name" value="PRK11587.1"/>
    <property type="match status" value="1"/>
</dbReference>
<accession>A0AB35RN54</accession>
<dbReference type="InterPro" id="IPR051806">
    <property type="entry name" value="HAD-like_SPP"/>
</dbReference>
<dbReference type="EC" id="3.1.3.23" evidence="2"/>
<dbReference type="CDD" id="cd07527">
    <property type="entry name" value="HAD_ScGPP-like"/>
    <property type="match status" value="1"/>
</dbReference>
<comment type="caution">
    <text evidence="2">The sequence shown here is derived from an EMBL/GenBank/DDBJ whole genome shotgun (WGS) entry which is preliminary data.</text>
</comment>
<dbReference type="Gene3D" id="3.40.50.1000">
    <property type="entry name" value="HAD superfamily/HAD-like"/>
    <property type="match status" value="1"/>
</dbReference>
<reference evidence="2 3" key="1">
    <citation type="submission" date="2023-10" db="EMBL/GenBank/DDBJ databases">
        <title>Phytobacter spp. The emergence of a new genus of hospital-origin enterobacteria encoding carbapenemases in Argentina.</title>
        <authorList>
            <person name="Vay C."/>
            <person name="Almuzara M."/>
            <person name="Traglia G.M."/>
            <person name="Campos J."/>
        </authorList>
    </citation>
    <scope>NUCLEOTIDE SEQUENCE [LARGE SCALE GENOMIC DNA]</scope>
    <source>
        <strain evidence="2 3">CVMA36</strain>
    </source>
</reference>
<dbReference type="GO" id="GO:0046872">
    <property type="term" value="F:metal ion binding"/>
    <property type="evidence" value="ECO:0007669"/>
    <property type="project" value="UniProtKB-KW"/>
</dbReference>
<dbReference type="Proteomes" id="UP001286589">
    <property type="component" value="Unassembled WGS sequence"/>
</dbReference>
<keyword evidence="2" id="KW-0378">Hydrolase</keyword>
<organism evidence="2 3">
    <name type="scientific">Phytobacter ursingii</name>
    <dbReference type="NCBI Taxonomy" id="1972431"/>
    <lineage>
        <taxon>Bacteria</taxon>
        <taxon>Pseudomonadati</taxon>
        <taxon>Pseudomonadota</taxon>
        <taxon>Gammaproteobacteria</taxon>
        <taxon>Enterobacterales</taxon>
        <taxon>Enterobacteriaceae</taxon>
        <taxon>Phytobacter</taxon>
    </lineage>
</organism>
<dbReference type="InterPro" id="IPR036412">
    <property type="entry name" value="HAD-like_sf"/>
</dbReference>
<evidence type="ECO:0000313" key="2">
    <source>
        <dbReference type="EMBL" id="MDV2862687.1"/>
    </source>
</evidence>
<sequence>MKLTKLSMPEEARVQCKAFLFDLDGTLVNSLPVVERSWCRWADRFGIDHDDVLNFIHGKQAITSLRHFMAGRSEEDIAAEFTWLEDIEATDTEGIVALPGALELLHHLNESHIPWGIVTSGSIPVAHARHRAAGLPMPDVFVTAEQVTRGKPEPDPYLLGARLLGLPPQECVVVEDAGAGVLSGLAADCHVIAVNVPADSPRLDEADFVLTRLDEVAVAKQPDGWVIVRRKA</sequence>
<evidence type="ECO:0000256" key="1">
    <source>
        <dbReference type="ARBA" id="ARBA00022723"/>
    </source>
</evidence>